<accession>A0A562K414</accession>
<dbReference type="AlphaFoldDB" id="A0A562K414"/>
<dbReference type="InterPro" id="IPR038063">
    <property type="entry name" value="Transpep_catalytic_dom"/>
</dbReference>
<organism evidence="10 11">
    <name type="scientific">Sphingobium wenxiniae (strain DSM 21828 / CGMCC 1.7748 / JZ-1)</name>
    <dbReference type="NCBI Taxonomy" id="595605"/>
    <lineage>
        <taxon>Bacteria</taxon>
        <taxon>Pseudomonadati</taxon>
        <taxon>Pseudomonadota</taxon>
        <taxon>Alphaproteobacteria</taxon>
        <taxon>Sphingomonadales</taxon>
        <taxon>Sphingomonadaceae</taxon>
        <taxon>Sphingobium</taxon>
    </lineage>
</organism>
<keyword evidence="4 7" id="KW-0133">Cell shape</keyword>
<feature type="active site" description="Nucleophile" evidence="7">
    <location>
        <position position="150"/>
    </location>
</feature>
<evidence type="ECO:0000256" key="8">
    <source>
        <dbReference type="SAM" id="SignalP"/>
    </source>
</evidence>
<evidence type="ECO:0000256" key="6">
    <source>
        <dbReference type="ARBA" id="ARBA00023316"/>
    </source>
</evidence>
<reference evidence="10 11" key="1">
    <citation type="journal article" date="2015" name="Stand. Genomic Sci.">
        <title>Genomic Encyclopedia of Bacterial and Archaeal Type Strains, Phase III: the genomes of soil and plant-associated and newly described type strains.</title>
        <authorList>
            <person name="Whitman W.B."/>
            <person name="Woyke T."/>
            <person name="Klenk H.P."/>
            <person name="Zhou Y."/>
            <person name="Lilburn T.G."/>
            <person name="Beck B.J."/>
            <person name="De Vos P."/>
            <person name="Vandamme P."/>
            <person name="Eisen J.A."/>
            <person name="Garrity G."/>
            <person name="Hugenholtz P."/>
            <person name="Kyrpides N.C."/>
        </authorList>
    </citation>
    <scope>NUCLEOTIDE SEQUENCE [LARGE SCALE GENOMIC DNA]</scope>
    <source>
        <strain evidence="10 11">CGMCC 1.7748</strain>
    </source>
</reference>
<dbReference type="GO" id="GO:0005576">
    <property type="term" value="C:extracellular region"/>
    <property type="evidence" value="ECO:0007669"/>
    <property type="project" value="TreeGrafter"/>
</dbReference>
<dbReference type="GO" id="GO:0071555">
    <property type="term" value="P:cell wall organization"/>
    <property type="evidence" value="ECO:0007669"/>
    <property type="project" value="UniProtKB-UniRule"/>
</dbReference>
<dbReference type="Gene3D" id="2.40.440.10">
    <property type="entry name" value="L,D-transpeptidase catalytic domain-like"/>
    <property type="match status" value="1"/>
</dbReference>
<dbReference type="NCBIfam" id="NF004785">
    <property type="entry name" value="PRK06132.1-2"/>
    <property type="match status" value="1"/>
</dbReference>
<dbReference type="InterPro" id="IPR016915">
    <property type="entry name" value="UCP029342"/>
</dbReference>
<gene>
    <name evidence="10" type="ORF">IQ35_03652</name>
</gene>
<dbReference type="InterPro" id="IPR050979">
    <property type="entry name" value="LD-transpeptidase"/>
</dbReference>
<comment type="caution">
    <text evidence="10">The sequence shown here is derived from an EMBL/GenBank/DDBJ whole genome shotgun (WGS) entry which is preliminary data.</text>
</comment>
<evidence type="ECO:0000256" key="1">
    <source>
        <dbReference type="ARBA" id="ARBA00004752"/>
    </source>
</evidence>
<dbReference type="RefSeq" id="WP_092958522.1">
    <property type="nucleotide sequence ID" value="NZ_JACIIY010000027.1"/>
</dbReference>
<dbReference type="GO" id="GO:0071972">
    <property type="term" value="F:peptidoglycan L,D-transpeptidase activity"/>
    <property type="evidence" value="ECO:0007669"/>
    <property type="project" value="TreeGrafter"/>
</dbReference>
<keyword evidence="5 7" id="KW-0573">Peptidoglycan synthesis</keyword>
<sequence length="333" mass="35352">MTIGSASHLTRRSLLATATMSAFGLAIPPAFAQARLDEGSIAATAQNLQPGQFLWAPEAAPEGPVIIVVSLSKQRAYVYRNGVLIGISTISSGTAGHETPTGIFTILQKKVDHKSNLYDDAPMPYMQRLTWSGIAMHAGNLPGYPASHGCIRLPLAFAEHLYGVTQLGLTVIITQSADIPRFAPAPDVLEGKGSSSSSFESAFSTTWQPEKAPTGPVSIILSASDERAVVLRNGIEIGSTPIAIRGRISGLQAFTLSSIDQHGTHWMYLPLLGSARAGEVSRQERERLTLPEEFRQNLLTILKPGSTLIVTADSLQSGSTGAPVTVITGEDPE</sequence>
<evidence type="ECO:0000256" key="3">
    <source>
        <dbReference type="ARBA" id="ARBA00022679"/>
    </source>
</evidence>
<evidence type="ECO:0000313" key="10">
    <source>
        <dbReference type="EMBL" id="TWH90179.1"/>
    </source>
</evidence>
<dbReference type="PROSITE" id="PS52029">
    <property type="entry name" value="LD_TPASE"/>
    <property type="match status" value="1"/>
</dbReference>
<comment type="pathway">
    <text evidence="1 7">Cell wall biogenesis; peptidoglycan biosynthesis.</text>
</comment>
<keyword evidence="8" id="KW-0732">Signal</keyword>
<dbReference type="UniPathway" id="UPA00219"/>
<evidence type="ECO:0000256" key="2">
    <source>
        <dbReference type="ARBA" id="ARBA00005992"/>
    </source>
</evidence>
<feature type="signal peptide" evidence="8">
    <location>
        <begin position="1"/>
        <end position="32"/>
    </location>
</feature>
<evidence type="ECO:0000313" key="11">
    <source>
        <dbReference type="Proteomes" id="UP000316624"/>
    </source>
</evidence>
<dbReference type="GO" id="GO:0016740">
    <property type="term" value="F:transferase activity"/>
    <property type="evidence" value="ECO:0007669"/>
    <property type="project" value="UniProtKB-KW"/>
</dbReference>
<keyword evidence="3" id="KW-0808">Transferase</keyword>
<proteinExistence type="inferred from homology"/>
<dbReference type="CDD" id="cd16913">
    <property type="entry name" value="YkuD_like"/>
    <property type="match status" value="1"/>
</dbReference>
<evidence type="ECO:0000256" key="5">
    <source>
        <dbReference type="ARBA" id="ARBA00022984"/>
    </source>
</evidence>
<comment type="similarity">
    <text evidence="2">Belongs to the YkuD family.</text>
</comment>
<dbReference type="Pfam" id="PF03734">
    <property type="entry name" value="YkuD"/>
    <property type="match status" value="1"/>
</dbReference>
<dbReference type="EMBL" id="VLKK01000024">
    <property type="protein sequence ID" value="TWH90179.1"/>
    <property type="molecule type" value="Genomic_DNA"/>
</dbReference>
<keyword evidence="6 7" id="KW-0961">Cell wall biogenesis/degradation</keyword>
<dbReference type="InterPro" id="IPR006311">
    <property type="entry name" value="TAT_signal"/>
</dbReference>
<evidence type="ECO:0000256" key="4">
    <source>
        <dbReference type="ARBA" id="ARBA00022960"/>
    </source>
</evidence>
<protein>
    <submittedName>
        <fullName evidence="10">L,D-transpeptidase-like protein</fullName>
    </submittedName>
</protein>
<keyword evidence="11" id="KW-1185">Reference proteome</keyword>
<feature type="domain" description="L,D-TPase catalytic" evidence="9">
    <location>
        <begin position="65"/>
        <end position="174"/>
    </location>
</feature>
<dbReference type="InterPro" id="IPR005490">
    <property type="entry name" value="LD_TPept_cat_dom"/>
</dbReference>
<evidence type="ECO:0000256" key="7">
    <source>
        <dbReference type="PROSITE-ProRule" id="PRU01373"/>
    </source>
</evidence>
<dbReference type="PROSITE" id="PS51318">
    <property type="entry name" value="TAT"/>
    <property type="match status" value="1"/>
</dbReference>
<dbReference type="GO" id="GO:0018104">
    <property type="term" value="P:peptidoglycan-protein cross-linking"/>
    <property type="evidence" value="ECO:0007669"/>
    <property type="project" value="TreeGrafter"/>
</dbReference>
<dbReference type="PANTHER" id="PTHR30582">
    <property type="entry name" value="L,D-TRANSPEPTIDASE"/>
    <property type="match status" value="1"/>
</dbReference>
<dbReference type="SUPFAM" id="SSF141523">
    <property type="entry name" value="L,D-transpeptidase catalytic domain-like"/>
    <property type="match status" value="1"/>
</dbReference>
<dbReference type="PANTHER" id="PTHR30582:SF2">
    <property type="entry name" value="L,D-TRANSPEPTIDASE YCIB-RELATED"/>
    <property type="match status" value="1"/>
</dbReference>
<dbReference type="Proteomes" id="UP000316624">
    <property type="component" value="Unassembled WGS sequence"/>
</dbReference>
<dbReference type="PIRSF" id="PIRSF029342">
    <property type="entry name" value="UCP029342_ErfK/YbiS/YcfS/YnhG"/>
    <property type="match status" value="1"/>
</dbReference>
<name>A0A562K414_SPHWJ</name>
<feature type="chain" id="PRO_5021870104" evidence="8">
    <location>
        <begin position="33"/>
        <end position="333"/>
    </location>
</feature>
<dbReference type="GO" id="GO:0008360">
    <property type="term" value="P:regulation of cell shape"/>
    <property type="evidence" value="ECO:0007669"/>
    <property type="project" value="UniProtKB-UniRule"/>
</dbReference>
<evidence type="ECO:0000259" key="9">
    <source>
        <dbReference type="PROSITE" id="PS52029"/>
    </source>
</evidence>
<feature type="active site" description="Proton donor/acceptor" evidence="7">
    <location>
        <position position="137"/>
    </location>
</feature>